<dbReference type="PANTHER" id="PTHR36558:SF1">
    <property type="entry name" value="RESTRICTION ENDONUCLEASE DOMAIN-CONTAINING PROTEIN-RELATED"/>
    <property type="match status" value="1"/>
</dbReference>
<organism evidence="2 3">
    <name type="scientific">Spirosoma validum</name>
    <dbReference type="NCBI Taxonomy" id="2771355"/>
    <lineage>
        <taxon>Bacteria</taxon>
        <taxon>Pseudomonadati</taxon>
        <taxon>Bacteroidota</taxon>
        <taxon>Cytophagia</taxon>
        <taxon>Cytophagales</taxon>
        <taxon>Cytophagaceae</taxon>
        <taxon>Spirosoma</taxon>
    </lineage>
</organism>
<keyword evidence="2" id="KW-0378">Hydrolase</keyword>
<keyword evidence="2" id="KW-0255">Endonuclease</keyword>
<reference evidence="2" key="1">
    <citation type="submission" date="2020-09" db="EMBL/GenBank/DDBJ databases">
        <authorList>
            <person name="Kim M.K."/>
        </authorList>
    </citation>
    <scope>NUCLEOTIDE SEQUENCE</scope>
    <source>
        <strain evidence="2">BT704</strain>
    </source>
</reference>
<dbReference type="Gene3D" id="3.90.1570.10">
    <property type="entry name" value="tt1808, chain A"/>
    <property type="match status" value="1"/>
</dbReference>
<dbReference type="CDD" id="cd06260">
    <property type="entry name" value="DUF820-like"/>
    <property type="match status" value="1"/>
</dbReference>
<dbReference type="SUPFAM" id="SSF52980">
    <property type="entry name" value="Restriction endonuclease-like"/>
    <property type="match status" value="1"/>
</dbReference>
<keyword evidence="2" id="KW-0540">Nuclease</keyword>
<evidence type="ECO:0000313" key="2">
    <source>
        <dbReference type="EMBL" id="MBD2753530.1"/>
    </source>
</evidence>
<dbReference type="PANTHER" id="PTHR36558">
    <property type="entry name" value="GLR1098 PROTEIN"/>
    <property type="match status" value="1"/>
</dbReference>
<keyword evidence="3" id="KW-1185">Reference proteome</keyword>
<dbReference type="AlphaFoldDB" id="A0A927B0X8"/>
<protein>
    <submittedName>
        <fullName evidence="2">Uma2 family endonuclease</fullName>
    </submittedName>
</protein>
<sequence>MSEEPFPIEYDIEYASDQIRAQIGMSSDRHKTIVLNVRAALRTAFYNIPDIRVMGSNKLVYIPSCELAVKPDVLVMKGESQLFSRKGQESSITNPYILVEVYSDSMYREDMHVKLRYYKQLESVQHIIYIEQGVPFVSVYTKQQDSHHWLNEDYATLTMIVTIGDVTLSMQDIYHKVSMTNNSATNA</sequence>
<comment type="caution">
    <text evidence="2">The sequence shown here is derived from an EMBL/GenBank/DDBJ whole genome shotgun (WGS) entry which is preliminary data.</text>
</comment>
<dbReference type="InterPro" id="IPR012296">
    <property type="entry name" value="Nuclease_put_TT1808"/>
</dbReference>
<evidence type="ECO:0000259" key="1">
    <source>
        <dbReference type="Pfam" id="PF05685"/>
    </source>
</evidence>
<evidence type="ECO:0000313" key="3">
    <source>
        <dbReference type="Proteomes" id="UP000653797"/>
    </source>
</evidence>
<dbReference type="GO" id="GO:0004519">
    <property type="term" value="F:endonuclease activity"/>
    <property type="evidence" value="ECO:0007669"/>
    <property type="project" value="UniProtKB-KW"/>
</dbReference>
<dbReference type="InterPro" id="IPR008538">
    <property type="entry name" value="Uma2"/>
</dbReference>
<dbReference type="EMBL" id="JACXAA010000003">
    <property type="protein sequence ID" value="MBD2753530.1"/>
    <property type="molecule type" value="Genomic_DNA"/>
</dbReference>
<accession>A0A927B0X8</accession>
<dbReference type="Pfam" id="PF05685">
    <property type="entry name" value="Uma2"/>
    <property type="match status" value="1"/>
</dbReference>
<dbReference type="InterPro" id="IPR011335">
    <property type="entry name" value="Restrct_endonuc-II-like"/>
</dbReference>
<name>A0A927B0X8_9BACT</name>
<dbReference type="Proteomes" id="UP000653797">
    <property type="component" value="Unassembled WGS sequence"/>
</dbReference>
<gene>
    <name evidence="2" type="ORF">IC230_11555</name>
</gene>
<proteinExistence type="predicted"/>
<dbReference type="RefSeq" id="WP_191039317.1">
    <property type="nucleotide sequence ID" value="NZ_JACXAA010000003.1"/>
</dbReference>
<feature type="domain" description="Putative restriction endonuclease" evidence="1">
    <location>
        <begin position="9"/>
        <end position="154"/>
    </location>
</feature>